<dbReference type="PANTHER" id="PTHR33990:SF4">
    <property type="entry name" value="PHNB-LIKE DOMAIN-CONTAINING PROTEIN"/>
    <property type="match status" value="1"/>
</dbReference>
<dbReference type="EMBL" id="CP009223">
    <property type="protein sequence ID" value="AIM63383.1"/>
    <property type="molecule type" value="Genomic_DNA"/>
</dbReference>
<dbReference type="Proteomes" id="UP000029079">
    <property type="component" value="Chromosome"/>
</dbReference>
<dbReference type="InterPro" id="IPR029068">
    <property type="entry name" value="Glyas_Bleomycin-R_OHBP_Dase"/>
</dbReference>
<dbReference type="KEGG" id="wce:WS08_1064"/>
<dbReference type="Gene3D" id="3.30.720.100">
    <property type="match status" value="1"/>
</dbReference>
<evidence type="ECO:0000313" key="2">
    <source>
        <dbReference type="EMBL" id="AIM63383.1"/>
    </source>
</evidence>
<dbReference type="RefSeq" id="WP_009765008.1">
    <property type="nucleotide sequence ID" value="NZ_CP009223.1"/>
</dbReference>
<organism evidence="2 3">
    <name type="scientific">Weissella ceti</name>
    <dbReference type="NCBI Taxonomy" id="759620"/>
    <lineage>
        <taxon>Bacteria</taxon>
        <taxon>Bacillati</taxon>
        <taxon>Bacillota</taxon>
        <taxon>Bacilli</taxon>
        <taxon>Lactobacillales</taxon>
        <taxon>Lactobacillaceae</taxon>
        <taxon>Weissella</taxon>
    </lineage>
</organism>
<dbReference type="PIRSF" id="PIRSF021700">
    <property type="entry name" value="3_dmu_93_MTrfase"/>
    <property type="match status" value="1"/>
</dbReference>
<dbReference type="Pfam" id="PF06983">
    <property type="entry name" value="3-dmu-9_3-mt"/>
    <property type="match status" value="1"/>
</dbReference>
<dbReference type="KEGG" id="wct:WS74_1132"/>
<feature type="domain" description="PhnB-like" evidence="1">
    <location>
        <begin position="6"/>
        <end position="131"/>
    </location>
</feature>
<dbReference type="InterPro" id="IPR009725">
    <property type="entry name" value="3_dmu_93_MTrfase"/>
</dbReference>
<dbReference type="PANTHER" id="PTHR33990">
    <property type="entry name" value="PROTEIN YJDN-RELATED"/>
    <property type="match status" value="1"/>
</dbReference>
<keyword evidence="3" id="KW-1185">Reference proteome</keyword>
<sequence>MTLHAFLTMPETAEPAMNFYTEVFTDTKINRIERIPAGMPYTPEHMTGKVLNGELSLQGEIIYFMDMDTEQAPELSWGVSLYVDFETETEFDQAFDALSENGNVMMGPEPVANFRKVAWIVDKFGVTWQLVWA</sequence>
<dbReference type="SUPFAM" id="SSF54593">
    <property type="entry name" value="Glyoxalase/Bleomycin resistance protein/Dihydroxybiphenyl dioxygenase"/>
    <property type="match status" value="1"/>
</dbReference>
<dbReference type="CDD" id="cd06588">
    <property type="entry name" value="PhnB_like"/>
    <property type="match status" value="1"/>
</dbReference>
<name>A0A075U1F9_9LACO</name>
<gene>
    <name evidence="2" type="ORF">WS74_1132</name>
</gene>
<evidence type="ECO:0000313" key="3">
    <source>
        <dbReference type="Proteomes" id="UP000029079"/>
    </source>
</evidence>
<dbReference type="STRING" id="759620.WS105_1127"/>
<evidence type="ECO:0000259" key="1">
    <source>
        <dbReference type="Pfam" id="PF06983"/>
    </source>
</evidence>
<reference evidence="3" key="2">
    <citation type="submission" date="2014-08" db="EMBL/GenBank/DDBJ databases">
        <title>Complete genome of Weissella ceti strain WS74 isolated from diseased rainbow trout in Brazil.</title>
        <authorList>
            <person name="Figueiredo H.C.P."/>
            <person name="Leal C.A.G."/>
            <person name="Pereira F.L."/>
            <person name="Soares S.C."/>
            <person name="Dorella F.A."/>
            <person name="Carvalho A.F."/>
            <person name="Azevedo V.A.C."/>
        </authorList>
    </citation>
    <scope>NUCLEOTIDE SEQUENCE [LARGE SCALE GENOMIC DNA]</scope>
    <source>
        <strain evidence="3">WS74</strain>
    </source>
</reference>
<dbReference type="PATRIC" id="fig|759620.7.peg.1086"/>
<accession>A0A075U1F9</accession>
<proteinExistence type="predicted"/>
<reference evidence="2 3" key="1">
    <citation type="journal article" date="2014" name="Genome Announc.">
        <title>Complete Genome Sequences of Fish Pathogenic Weissella ceti Strains WS74 and WS105.</title>
        <authorList>
            <person name="Figueiredo H.C."/>
            <person name="Leal C.A."/>
            <person name="Dorella F.A."/>
            <person name="Carvalho A.F."/>
            <person name="Soares S.C."/>
            <person name="Pereira F.L."/>
            <person name="Azevedo V.A."/>
        </authorList>
    </citation>
    <scope>NUCLEOTIDE SEQUENCE [LARGE SCALE GENOMIC DNA]</scope>
    <source>
        <strain evidence="2 3">WS74</strain>
    </source>
</reference>
<dbReference type="InterPro" id="IPR028973">
    <property type="entry name" value="PhnB-like"/>
</dbReference>
<dbReference type="Gene3D" id="3.30.720.110">
    <property type="match status" value="1"/>
</dbReference>
<dbReference type="OrthoDB" id="9795306at2"/>
<dbReference type="AlphaFoldDB" id="A0A075U1F9"/>
<protein>
    <recommendedName>
        <fullName evidence="1">PhnB-like domain-containing protein</fullName>
    </recommendedName>
</protein>
<dbReference type="KEGG" id="wci:WS105_1127"/>